<reference evidence="2 3" key="1">
    <citation type="submission" date="2018-11" db="EMBL/GenBank/DDBJ databases">
        <title>Genomic Encyclopedia of Type Strains, Phase IV (KMG-IV): sequencing the most valuable type-strain genomes for metagenomic binning, comparative biology and taxonomic classification.</title>
        <authorList>
            <person name="Goeker M."/>
        </authorList>
    </citation>
    <scope>NUCLEOTIDE SEQUENCE [LARGE SCALE GENOMIC DNA]</scope>
    <source>
        <strain evidence="2 3">DSM 21945</strain>
    </source>
</reference>
<keyword evidence="1" id="KW-0732">Signal</keyword>
<dbReference type="PROSITE" id="PS51257">
    <property type="entry name" value="PROKAR_LIPOPROTEIN"/>
    <property type="match status" value="1"/>
</dbReference>
<dbReference type="Proteomes" id="UP000268033">
    <property type="component" value="Unassembled WGS sequence"/>
</dbReference>
<dbReference type="AlphaFoldDB" id="A0A3N1NWV5"/>
<evidence type="ECO:0000313" key="2">
    <source>
        <dbReference type="EMBL" id="ROQ23372.1"/>
    </source>
</evidence>
<dbReference type="EMBL" id="RJUL01000008">
    <property type="protein sequence ID" value="ROQ23372.1"/>
    <property type="molecule type" value="Genomic_DNA"/>
</dbReference>
<feature type="chain" id="PRO_5018313916" evidence="1">
    <location>
        <begin position="20"/>
        <end position="111"/>
    </location>
</feature>
<organism evidence="2 3">
    <name type="scientific">Gallaecimonas pentaromativorans</name>
    <dbReference type="NCBI Taxonomy" id="584787"/>
    <lineage>
        <taxon>Bacteria</taxon>
        <taxon>Pseudomonadati</taxon>
        <taxon>Pseudomonadota</taxon>
        <taxon>Gammaproteobacteria</taxon>
        <taxon>Enterobacterales</taxon>
        <taxon>Gallaecimonadaceae</taxon>
        <taxon>Gallaecimonas</taxon>
    </lineage>
</organism>
<evidence type="ECO:0000256" key="1">
    <source>
        <dbReference type="SAM" id="SignalP"/>
    </source>
</evidence>
<evidence type="ECO:0000313" key="3">
    <source>
        <dbReference type="Proteomes" id="UP000268033"/>
    </source>
</evidence>
<accession>A0A3N1NWV5</accession>
<dbReference type="RefSeq" id="WP_123422175.1">
    <property type="nucleotide sequence ID" value="NZ_RJUL01000008.1"/>
</dbReference>
<protein>
    <submittedName>
        <fullName evidence="2">Uncharacterized protein</fullName>
    </submittedName>
</protein>
<feature type="signal peptide" evidence="1">
    <location>
        <begin position="1"/>
        <end position="19"/>
    </location>
</feature>
<comment type="caution">
    <text evidence="2">The sequence shown here is derived from an EMBL/GenBank/DDBJ whole genome shotgun (WGS) entry which is preliminary data.</text>
</comment>
<name>A0A3N1NWV5_9GAMM</name>
<sequence length="111" mass="11743">MYKAILTVIFLLASLGCQAEVITCSNMDIQSVAAEGDRDDNFVAQSSLLIKLSSNCAGKNYVFASLDDPAFNAFLSVALAAKSTGKKVEIAINTSKAISFANYIAYIAFSG</sequence>
<gene>
    <name evidence="2" type="ORF">EDC28_108110</name>
</gene>
<proteinExistence type="predicted"/>
<keyword evidence="3" id="KW-1185">Reference proteome</keyword>